<dbReference type="AlphaFoldDB" id="A0A6P8ATN3"/>
<organism evidence="2 3">
    <name type="scientific">Pyricularia grisea</name>
    <name type="common">Crabgrass-specific blast fungus</name>
    <name type="synonym">Magnaporthe grisea</name>
    <dbReference type="NCBI Taxonomy" id="148305"/>
    <lineage>
        <taxon>Eukaryota</taxon>
        <taxon>Fungi</taxon>
        <taxon>Dikarya</taxon>
        <taxon>Ascomycota</taxon>
        <taxon>Pezizomycotina</taxon>
        <taxon>Sordariomycetes</taxon>
        <taxon>Sordariomycetidae</taxon>
        <taxon>Magnaporthales</taxon>
        <taxon>Pyriculariaceae</taxon>
        <taxon>Pyricularia</taxon>
    </lineage>
</organism>
<feature type="region of interest" description="Disordered" evidence="1">
    <location>
        <begin position="55"/>
        <end position="186"/>
    </location>
</feature>
<proteinExistence type="predicted"/>
<protein>
    <submittedName>
        <fullName evidence="3">Uncharacterized protein</fullName>
    </submittedName>
</protein>
<reference evidence="3" key="3">
    <citation type="submission" date="2025-08" db="UniProtKB">
        <authorList>
            <consortium name="RefSeq"/>
        </authorList>
    </citation>
    <scope>IDENTIFICATION</scope>
    <source>
        <strain evidence="3">NI907</strain>
    </source>
</reference>
<reference evidence="3" key="2">
    <citation type="submission" date="2019-10" db="EMBL/GenBank/DDBJ databases">
        <authorList>
            <consortium name="NCBI Genome Project"/>
        </authorList>
    </citation>
    <scope>NUCLEOTIDE SEQUENCE</scope>
    <source>
        <strain evidence="3">NI907</strain>
    </source>
</reference>
<reference evidence="3" key="1">
    <citation type="journal article" date="2019" name="Mol. Biol. Evol.">
        <title>Blast fungal genomes show frequent chromosomal changes, gene gains and losses, and effector gene turnover.</title>
        <authorList>
            <person name="Gomez Luciano L.B."/>
            <person name="Jason Tsai I."/>
            <person name="Chuma I."/>
            <person name="Tosa Y."/>
            <person name="Chen Y.H."/>
            <person name="Li J.Y."/>
            <person name="Li M.Y."/>
            <person name="Jade Lu M.Y."/>
            <person name="Nakayashiki H."/>
            <person name="Li W.H."/>
        </authorList>
    </citation>
    <scope>NUCLEOTIDE SEQUENCE</scope>
    <source>
        <strain evidence="3">NI907</strain>
    </source>
</reference>
<evidence type="ECO:0000313" key="2">
    <source>
        <dbReference type="Proteomes" id="UP000515153"/>
    </source>
</evidence>
<feature type="non-terminal residue" evidence="3">
    <location>
        <position position="1"/>
    </location>
</feature>
<sequence length="186" mass="19816">RDEQDPISIIFNYNSKIPPKEMSTPSQNELNKMARQAEADLNTYEAKVGHDFRTGAGFDAGVNTKAENKFPSAEVRYGEDLTTEVARGRQDDPDAADKEAQKARSKGELGSNNAAEARDEGKDILTQGLAASRNNVGTNPPGPGGSQFSGSKPNNPRDVPGRLDAEGLAPPSSVTEVSEEAAKSSR</sequence>
<dbReference type="RefSeq" id="XP_030978250.1">
    <property type="nucleotide sequence ID" value="XM_031130017.1"/>
</dbReference>
<dbReference type="KEGG" id="pgri:PgNI_10038"/>
<gene>
    <name evidence="3" type="ORF">PgNI_10038</name>
</gene>
<feature type="compositionally biased region" description="Basic and acidic residues" evidence="1">
    <location>
        <begin position="86"/>
        <end position="107"/>
    </location>
</feature>
<dbReference type="GeneID" id="41964925"/>
<name>A0A6P8ATN3_PYRGI</name>
<evidence type="ECO:0000256" key="1">
    <source>
        <dbReference type="SAM" id="MobiDB-lite"/>
    </source>
</evidence>
<keyword evidence="2" id="KW-1185">Reference proteome</keyword>
<dbReference type="Proteomes" id="UP000515153">
    <property type="component" value="Unplaced"/>
</dbReference>
<accession>A0A6P8ATN3</accession>
<evidence type="ECO:0000313" key="3">
    <source>
        <dbReference type="RefSeq" id="XP_030978250.1"/>
    </source>
</evidence>